<keyword evidence="2" id="KW-1185">Reference proteome</keyword>
<evidence type="ECO:0000313" key="1">
    <source>
        <dbReference type="EMBL" id="MBA0568180.1"/>
    </source>
</evidence>
<name>A0A7J8MUE7_9ROSI</name>
<organism evidence="1 2">
    <name type="scientific">Gossypium lobatum</name>
    <dbReference type="NCBI Taxonomy" id="34289"/>
    <lineage>
        <taxon>Eukaryota</taxon>
        <taxon>Viridiplantae</taxon>
        <taxon>Streptophyta</taxon>
        <taxon>Embryophyta</taxon>
        <taxon>Tracheophyta</taxon>
        <taxon>Spermatophyta</taxon>
        <taxon>Magnoliopsida</taxon>
        <taxon>eudicotyledons</taxon>
        <taxon>Gunneridae</taxon>
        <taxon>Pentapetalae</taxon>
        <taxon>rosids</taxon>
        <taxon>malvids</taxon>
        <taxon>Malvales</taxon>
        <taxon>Malvaceae</taxon>
        <taxon>Malvoideae</taxon>
        <taxon>Gossypium</taxon>
    </lineage>
</organism>
<accession>A0A7J8MUE7</accession>
<protein>
    <submittedName>
        <fullName evidence="1">Uncharacterized protein</fullName>
    </submittedName>
</protein>
<comment type="caution">
    <text evidence="1">The sequence shown here is derived from an EMBL/GenBank/DDBJ whole genome shotgun (WGS) entry which is preliminary data.</text>
</comment>
<dbReference type="EMBL" id="JABEZX010000010">
    <property type="protein sequence ID" value="MBA0568180.1"/>
    <property type="molecule type" value="Genomic_DNA"/>
</dbReference>
<proteinExistence type="predicted"/>
<dbReference type="Proteomes" id="UP000593572">
    <property type="component" value="Unassembled WGS sequence"/>
</dbReference>
<evidence type="ECO:0000313" key="2">
    <source>
        <dbReference type="Proteomes" id="UP000593572"/>
    </source>
</evidence>
<feature type="non-terminal residue" evidence="1">
    <location>
        <position position="1"/>
    </location>
</feature>
<reference evidence="1 2" key="1">
    <citation type="journal article" date="2019" name="Genome Biol. Evol.">
        <title>Insights into the evolution of the New World diploid cottons (Gossypium, subgenus Houzingenia) based on genome sequencing.</title>
        <authorList>
            <person name="Grover C.E."/>
            <person name="Arick M.A. 2nd"/>
            <person name="Thrash A."/>
            <person name="Conover J.L."/>
            <person name="Sanders W.S."/>
            <person name="Peterson D.G."/>
            <person name="Frelichowski J.E."/>
            <person name="Scheffler J.A."/>
            <person name="Scheffler B.E."/>
            <person name="Wendel J.F."/>
        </authorList>
    </citation>
    <scope>NUCLEOTIDE SEQUENCE [LARGE SCALE GENOMIC DNA]</scope>
    <source>
        <strain evidence="1">157</strain>
        <tissue evidence="1">Leaf</tissue>
    </source>
</reference>
<sequence length="142" mass="16914">MDSSNISVSSPIVEFQEDNVEQYLQQLWLYTFVQEQGFDPLMRECKGMWENASEREWTKFCLLAEKPKVIPLADVLLTDLIEFRNIDIEEILWFLMDGKEMWTYKIGKRIPEAFNQELMIPKAKMWMKFVCSRILSTIEMSK</sequence>
<dbReference type="AlphaFoldDB" id="A0A7J8MUE7"/>
<gene>
    <name evidence="1" type="ORF">Golob_005689</name>
</gene>